<organism evidence="1 2">
    <name type="scientific">Leptospira wolbachii serovar Codice str. CDC</name>
    <dbReference type="NCBI Taxonomy" id="1218599"/>
    <lineage>
        <taxon>Bacteria</taxon>
        <taxon>Pseudomonadati</taxon>
        <taxon>Spirochaetota</taxon>
        <taxon>Spirochaetia</taxon>
        <taxon>Leptospirales</taxon>
        <taxon>Leptospiraceae</taxon>
        <taxon>Leptospira</taxon>
    </lineage>
</organism>
<proteinExistence type="predicted"/>
<dbReference type="EMBL" id="AOGZ02000014">
    <property type="protein sequence ID" value="EOQ95361.1"/>
    <property type="molecule type" value="Genomic_DNA"/>
</dbReference>
<evidence type="ECO:0000313" key="2">
    <source>
        <dbReference type="Proteomes" id="UP000013984"/>
    </source>
</evidence>
<dbReference type="STRING" id="1218599.LEP1GSC195_3265"/>
<accession>R8ZZG2</accession>
<name>R8ZZG2_9LEPT</name>
<evidence type="ECO:0000313" key="1">
    <source>
        <dbReference type="EMBL" id="EOQ95361.1"/>
    </source>
</evidence>
<keyword evidence="2" id="KW-1185">Reference proteome</keyword>
<reference evidence="1" key="1">
    <citation type="submission" date="2013-04" db="EMBL/GenBank/DDBJ databases">
        <authorList>
            <person name="Harkins D.M."/>
            <person name="Durkin A.S."/>
            <person name="Brinkac L.M."/>
            <person name="Haft D.H."/>
            <person name="Selengut J.D."/>
            <person name="Sanka R."/>
            <person name="DePew J."/>
            <person name="Purushe J."/>
            <person name="Galloway R.L."/>
            <person name="Vinetz J.M."/>
            <person name="Sutton G.G."/>
            <person name="Nierman W.C."/>
            <person name="Fouts D.E."/>
        </authorList>
    </citation>
    <scope>NUCLEOTIDE SEQUENCE [LARGE SCALE GENOMIC DNA]</scope>
    <source>
        <strain evidence="1">CDC</strain>
    </source>
</reference>
<dbReference type="Gene3D" id="3.10.450.50">
    <property type="match status" value="1"/>
</dbReference>
<dbReference type="InterPro" id="IPR032710">
    <property type="entry name" value="NTF2-like_dom_sf"/>
</dbReference>
<comment type="caution">
    <text evidence="1">The sequence shown here is derived from an EMBL/GenBank/DDBJ whole genome shotgun (WGS) entry which is preliminary data.</text>
</comment>
<dbReference type="AlphaFoldDB" id="R8ZZG2"/>
<dbReference type="Proteomes" id="UP000013984">
    <property type="component" value="Unassembled WGS sequence"/>
</dbReference>
<gene>
    <name evidence="1" type="ORF">LEP1GSC195_3265</name>
</gene>
<protein>
    <recommendedName>
        <fullName evidence="3">SnoaL-like domain protein</fullName>
    </recommendedName>
</protein>
<dbReference type="SUPFAM" id="SSF54427">
    <property type="entry name" value="NTF2-like"/>
    <property type="match status" value="1"/>
</dbReference>
<sequence length="74" mass="8773">MIEQIKERHLIRFQEPNFYAKLISRNCYSGKIVDQEVVTRNLPEGKATIEVLAIYEIENEKISKVWFLMGEPKF</sequence>
<dbReference type="RefSeq" id="WP_015680745.1">
    <property type="nucleotide sequence ID" value="NZ_AOGZ02000014.1"/>
</dbReference>
<evidence type="ECO:0008006" key="3">
    <source>
        <dbReference type="Google" id="ProtNLM"/>
    </source>
</evidence>